<comment type="function">
    <text evidence="2">One of several proteins that assist in the late maturation steps of the functional core of the 30S ribosomal subunit. Associates with free 30S ribosomal subunits (but not with 30S subunits that are part of 70S ribosomes or polysomes). Required for efficient processing of 16S rRNA. May interact with the 5'-terminal helix region of 16S rRNA.</text>
</comment>
<reference evidence="3 4" key="1">
    <citation type="submission" date="2016-10" db="EMBL/GenBank/DDBJ databases">
        <authorList>
            <person name="de Groot N.N."/>
        </authorList>
    </citation>
    <scope>NUCLEOTIDE SEQUENCE [LARGE SCALE GENOMIC DNA]</scope>
    <source>
        <strain evidence="3 4">DSM 12271</strain>
    </source>
</reference>
<dbReference type="InterPro" id="IPR020053">
    <property type="entry name" value="Ribosome-bd_factorA_CS"/>
</dbReference>
<keyword evidence="2" id="KW-0963">Cytoplasm</keyword>
<evidence type="ECO:0000256" key="1">
    <source>
        <dbReference type="ARBA" id="ARBA00022517"/>
    </source>
</evidence>
<protein>
    <recommendedName>
        <fullName evidence="2">Ribosome-binding factor A</fullName>
    </recommendedName>
</protein>
<dbReference type="RefSeq" id="WP_090039321.1">
    <property type="nucleotide sequence ID" value="NZ_FOKI01000005.1"/>
</dbReference>
<name>A0A1I0WN62_9CLOT</name>
<dbReference type="InterPro" id="IPR023799">
    <property type="entry name" value="RbfA_dom_sf"/>
</dbReference>
<accession>A0A1I0WN62</accession>
<dbReference type="Proteomes" id="UP000198619">
    <property type="component" value="Unassembled WGS sequence"/>
</dbReference>
<gene>
    <name evidence="2" type="primary">rbfA</name>
    <name evidence="3" type="ORF">SAMN04488528_1005186</name>
</gene>
<dbReference type="Gene3D" id="3.30.300.20">
    <property type="match status" value="1"/>
</dbReference>
<keyword evidence="1 2" id="KW-0690">Ribosome biogenesis</keyword>
<sequence>MANYRSGRINEEVKKELSQIIRCEVKDPRLTAMISITQVEVTKDLKYAKVYVSIFGSEEEKETCLDILKSSKGFIRKQLGSRVKLRHVPELIIELDNSIEHGMHIESLINKIKENK</sequence>
<dbReference type="PANTHER" id="PTHR33515">
    <property type="entry name" value="RIBOSOME-BINDING FACTOR A, CHLOROPLASTIC-RELATED"/>
    <property type="match status" value="1"/>
</dbReference>
<comment type="subunit">
    <text evidence="2">Monomer. Binds 30S ribosomal subunits, but not 50S ribosomal subunits or 70S ribosomes.</text>
</comment>
<dbReference type="NCBIfam" id="TIGR00082">
    <property type="entry name" value="rbfA"/>
    <property type="match status" value="1"/>
</dbReference>
<dbReference type="EMBL" id="FOKI01000005">
    <property type="protein sequence ID" value="SFA89610.1"/>
    <property type="molecule type" value="Genomic_DNA"/>
</dbReference>
<dbReference type="GO" id="GO:0043024">
    <property type="term" value="F:ribosomal small subunit binding"/>
    <property type="evidence" value="ECO:0007669"/>
    <property type="project" value="TreeGrafter"/>
</dbReference>
<evidence type="ECO:0000313" key="3">
    <source>
        <dbReference type="EMBL" id="SFA89610.1"/>
    </source>
</evidence>
<dbReference type="InterPro" id="IPR015946">
    <property type="entry name" value="KH_dom-like_a/b"/>
</dbReference>
<dbReference type="SUPFAM" id="SSF89919">
    <property type="entry name" value="Ribosome-binding factor A, RbfA"/>
    <property type="match status" value="1"/>
</dbReference>
<comment type="subcellular location">
    <subcellularLocation>
        <location evidence="2">Cytoplasm</location>
    </subcellularLocation>
</comment>
<dbReference type="GO" id="GO:0030490">
    <property type="term" value="P:maturation of SSU-rRNA"/>
    <property type="evidence" value="ECO:0007669"/>
    <property type="project" value="UniProtKB-UniRule"/>
</dbReference>
<dbReference type="GO" id="GO:0005829">
    <property type="term" value="C:cytosol"/>
    <property type="evidence" value="ECO:0007669"/>
    <property type="project" value="TreeGrafter"/>
</dbReference>
<dbReference type="PROSITE" id="PS01319">
    <property type="entry name" value="RBFA"/>
    <property type="match status" value="1"/>
</dbReference>
<keyword evidence="4" id="KW-1185">Reference proteome</keyword>
<dbReference type="Pfam" id="PF02033">
    <property type="entry name" value="RBFA"/>
    <property type="match status" value="1"/>
</dbReference>
<dbReference type="OrthoDB" id="307788at2"/>
<proteinExistence type="inferred from homology"/>
<evidence type="ECO:0000256" key="2">
    <source>
        <dbReference type="HAMAP-Rule" id="MF_00003"/>
    </source>
</evidence>
<evidence type="ECO:0000313" key="4">
    <source>
        <dbReference type="Proteomes" id="UP000198619"/>
    </source>
</evidence>
<dbReference type="PANTHER" id="PTHR33515:SF1">
    <property type="entry name" value="RIBOSOME-BINDING FACTOR A, CHLOROPLASTIC-RELATED"/>
    <property type="match status" value="1"/>
</dbReference>
<dbReference type="InterPro" id="IPR000238">
    <property type="entry name" value="RbfA"/>
</dbReference>
<dbReference type="HAMAP" id="MF_00003">
    <property type="entry name" value="RbfA"/>
    <property type="match status" value="1"/>
</dbReference>
<organism evidence="3 4">
    <name type="scientific">Clostridium frigidicarnis</name>
    <dbReference type="NCBI Taxonomy" id="84698"/>
    <lineage>
        <taxon>Bacteria</taxon>
        <taxon>Bacillati</taxon>
        <taxon>Bacillota</taxon>
        <taxon>Clostridia</taxon>
        <taxon>Eubacteriales</taxon>
        <taxon>Clostridiaceae</taxon>
        <taxon>Clostridium</taxon>
    </lineage>
</organism>
<dbReference type="AlphaFoldDB" id="A0A1I0WN62"/>
<dbReference type="STRING" id="84698.SAMN04488528_1005186"/>
<comment type="similarity">
    <text evidence="2">Belongs to the RbfA family.</text>
</comment>